<keyword evidence="2" id="KW-1133">Transmembrane helix</keyword>
<keyword evidence="4" id="KW-1185">Reference proteome</keyword>
<dbReference type="Gene3D" id="3.10.129.10">
    <property type="entry name" value="Hotdog Thioesterase"/>
    <property type="match status" value="1"/>
</dbReference>
<evidence type="ECO:0000313" key="3">
    <source>
        <dbReference type="EMBL" id="KAG2237400.1"/>
    </source>
</evidence>
<organism evidence="3 4">
    <name type="scientific">Thamnidium elegans</name>
    <dbReference type="NCBI Taxonomy" id="101142"/>
    <lineage>
        <taxon>Eukaryota</taxon>
        <taxon>Fungi</taxon>
        <taxon>Fungi incertae sedis</taxon>
        <taxon>Mucoromycota</taxon>
        <taxon>Mucoromycotina</taxon>
        <taxon>Mucoromycetes</taxon>
        <taxon>Mucorales</taxon>
        <taxon>Mucorineae</taxon>
        <taxon>Mucoraceae</taxon>
        <taxon>Thamnidium</taxon>
    </lineage>
</organism>
<feature type="compositionally biased region" description="Polar residues" evidence="1">
    <location>
        <begin position="362"/>
        <end position="378"/>
    </location>
</feature>
<feature type="region of interest" description="Disordered" evidence="1">
    <location>
        <begin position="359"/>
        <end position="378"/>
    </location>
</feature>
<keyword evidence="2" id="KW-0812">Transmembrane</keyword>
<dbReference type="InterPro" id="IPR029069">
    <property type="entry name" value="HotDog_dom_sf"/>
</dbReference>
<feature type="region of interest" description="Disordered" evidence="1">
    <location>
        <begin position="418"/>
        <end position="456"/>
    </location>
</feature>
<dbReference type="Pfam" id="PF14539">
    <property type="entry name" value="DUF4442"/>
    <property type="match status" value="1"/>
</dbReference>
<evidence type="ECO:0000313" key="4">
    <source>
        <dbReference type="Proteomes" id="UP000613177"/>
    </source>
</evidence>
<keyword evidence="2" id="KW-0472">Membrane</keyword>
<evidence type="ECO:0000256" key="1">
    <source>
        <dbReference type="SAM" id="MobiDB-lite"/>
    </source>
</evidence>
<sequence length="607" mass="68709">MKSLLTETSSSPLIAALYGHLEATIHLVQVAVKLEWTIFSRLLSSLVIVTFSYIFYILITLRHGRHPLMIWEKLGKPVVKIFRPWTFARLLNNSDPYANMRVSTFSRGFCTAIMRDQHSTHDTQKGIHATALATFAETTGGLALLSNLKNKDRAILVSIKMEYKKKARGLLTASSDYTLPSDLEEGGHDIKTEVVVKDRMLDTVAIAYLLWRDCLMTENNNLFQLAQVVTELPMHQQPSSPMPNSRSNESHHPLVARKNACIVCAVCFTCSGYYGANCQCLETQPRRGKNLPEGGLDSRAKKLSPQDRDDYEFTLKWLDEFTNSIYRDREQNIIGLTDLQEVSLCKAHSSTLYRAKKRHQRNLNQAPPSPADSNSTMMEEQRDTYPVLPQPHFNHYPQVGGGALTAKVREISYQQQNYPTESPDFSMMTTSTSVKRKRTAVKLEKPMSSASTPLYGSSMTPFSSQLPPLHLRTPSLSSLSSTLQHQLHVTPNTFNSQRTQSYQHHKVIETVSLKSSPNIKIENMEPIYYIRNLAITDSYTFRDLLSEIDFAGPPPPGKRVVISDVKRERIFPLGQAIRSVIRYPTDTHVEFYLGLSEKASIDWSNYK</sequence>
<name>A0A8H7SW08_9FUNG</name>
<evidence type="ECO:0000256" key="2">
    <source>
        <dbReference type="SAM" id="Phobius"/>
    </source>
</evidence>
<feature type="transmembrane region" description="Helical" evidence="2">
    <location>
        <begin position="38"/>
        <end position="59"/>
    </location>
</feature>
<accession>A0A8H7SW08</accession>
<dbReference type="CDD" id="cd03443">
    <property type="entry name" value="PaaI_thioesterase"/>
    <property type="match status" value="1"/>
</dbReference>
<proteinExistence type="predicted"/>
<reference evidence="3" key="1">
    <citation type="submission" date="2021-01" db="EMBL/GenBank/DDBJ databases">
        <title>Metabolic potential, ecology and presence of endohyphal bacteria is reflected in genomic diversity of Mucoromycotina.</title>
        <authorList>
            <person name="Muszewska A."/>
            <person name="Okrasinska A."/>
            <person name="Steczkiewicz K."/>
            <person name="Drgas O."/>
            <person name="Orlowska M."/>
            <person name="Perlinska-Lenart U."/>
            <person name="Aleksandrzak-Piekarczyk T."/>
            <person name="Szatraj K."/>
            <person name="Zielenkiewicz U."/>
            <person name="Pilsyk S."/>
            <person name="Malc E."/>
            <person name="Mieczkowski P."/>
            <person name="Kruszewska J.S."/>
            <person name="Biernat P."/>
            <person name="Pawlowska J."/>
        </authorList>
    </citation>
    <scope>NUCLEOTIDE SEQUENCE</scope>
    <source>
        <strain evidence="3">WA0000018081</strain>
    </source>
</reference>
<dbReference type="SUPFAM" id="SSF54637">
    <property type="entry name" value="Thioesterase/thiol ester dehydrase-isomerase"/>
    <property type="match status" value="1"/>
</dbReference>
<dbReference type="Proteomes" id="UP000613177">
    <property type="component" value="Unassembled WGS sequence"/>
</dbReference>
<gene>
    <name evidence="3" type="ORF">INT48_009528</name>
</gene>
<dbReference type="AlphaFoldDB" id="A0A8H7SW08"/>
<comment type="caution">
    <text evidence="3">The sequence shown here is derived from an EMBL/GenBank/DDBJ whole genome shotgun (WGS) entry which is preliminary data.</text>
</comment>
<dbReference type="InterPro" id="IPR027961">
    <property type="entry name" value="DUF4442"/>
</dbReference>
<protein>
    <submittedName>
        <fullName evidence="3">Uncharacterized protein</fullName>
    </submittedName>
</protein>
<dbReference type="EMBL" id="JAEPRE010000006">
    <property type="protein sequence ID" value="KAG2237400.1"/>
    <property type="molecule type" value="Genomic_DNA"/>
</dbReference>